<protein>
    <submittedName>
        <fullName evidence="2">Uncharacterized protein</fullName>
    </submittedName>
</protein>
<feature type="signal peptide" evidence="1">
    <location>
        <begin position="1"/>
        <end position="24"/>
    </location>
</feature>
<keyword evidence="1" id="KW-0732">Signal</keyword>
<evidence type="ECO:0000313" key="2">
    <source>
        <dbReference type="EMBL" id="RKN38426.1"/>
    </source>
</evidence>
<keyword evidence="3" id="KW-1185">Reference proteome</keyword>
<gene>
    <name evidence="2" type="ORF">D7223_30940</name>
</gene>
<comment type="caution">
    <text evidence="2">The sequence shown here is derived from an EMBL/GenBank/DDBJ whole genome shotgun (WGS) entry which is preliminary data.</text>
</comment>
<proteinExistence type="predicted"/>
<evidence type="ECO:0000313" key="3">
    <source>
        <dbReference type="Proteomes" id="UP000281726"/>
    </source>
</evidence>
<evidence type="ECO:0000256" key="1">
    <source>
        <dbReference type="SAM" id="SignalP"/>
    </source>
</evidence>
<name>A0A3A9YT42_9ACTN</name>
<dbReference type="EMBL" id="RBAK01000021">
    <property type="protein sequence ID" value="RKN38426.1"/>
    <property type="molecule type" value="Genomic_DNA"/>
</dbReference>
<feature type="chain" id="PRO_5017244031" evidence="1">
    <location>
        <begin position="25"/>
        <end position="185"/>
    </location>
</feature>
<sequence>MLAATAGVAGAVLAAGLLAVPAQAAPAGALSVVLTDGEPEIEEAEVTSLVPDGAKAGDVLRVRDAATGNMGYYQVVNTRDFSAILMETVKGAAAGAASAAGAVRVLGDDSGAALLKIPASVIGAGFGGLGGAVTGLVDVIFSPGQELILLQDSTTLIRDGATFFDVPGQSVPGVGVVPIDQNLLP</sequence>
<organism evidence="2 3">
    <name type="scientific">Micromonospora endolithica</name>
    <dbReference type="NCBI Taxonomy" id="230091"/>
    <lineage>
        <taxon>Bacteria</taxon>
        <taxon>Bacillati</taxon>
        <taxon>Actinomycetota</taxon>
        <taxon>Actinomycetes</taxon>
        <taxon>Micromonosporales</taxon>
        <taxon>Micromonosporaceae</taxon>
        <taxon>Micromonospora</taxon>
    </lineage>
</organism>
<dbReference type="AlphaFoldDB" id="A0A3A9YT42"/>
<accession>A0A3A9YT42</accession>
<reference evidence="2 3" key="1">
    <citation type="journal article" date="2004" name="Syst. Appl. Microbiol.">
        <title>Cryptoendolithic actinomycetes from antarctic sandstone rock samples: Micromonospora endolithica sp. nov. and two isolates related to Micromonospora coerulea Jensen 1932.</title>
        <authorList>
            <person name="Hirsch P."/>
            <person name="Mevs U."/>
            <person name="Kroppenstedt R.M."/>
            <person name="Schumann P."/>
            <person name="Stackebrandt E."/>
        </authorList>
    </citation>
    <scope>NUCLEOTIDE SEQUENCE [LARGE SCALE GENOMIC DNA]</scope>
    <source>
        <strain evidence="2 3">JCM 12677</strain>
    </source>
</reference>
<dbReference type="Proteomes" id="UP000281726">
    <property type="component" value="Unassembled WGS sequence"/>
</dbReference>